<keyword evidence="2" id="KW-1185">Reference proteome</keyword>
<reference evidence="1 2" key="1">
    <citation type="submission" date="2015-09" db="EMBL/GenBank/DDBJ databases">
        <title>Genome sequence of Oxobacter pfennigii DSM 3222.</title>
        <authorList>
            <person name="Poehlein A."/>
            <person name="Bengelsdorf F.R."/>
            <person name="Schiel-Bengelsdorf B."/>
            <person name="Duerre P."/>
            <person name="Daniel R."/>
        </authorList>
    </citation>
    <scope>NUCLEOTIDE SEQUENCE [LARGE SCALE GENOMIC DNA]</scope>
    <source>
        <strain evidence="1 2">DSM 3222</strain>
    </source>
</reference>
<accession>A0A0P8W1Z3</accession>
<gene>
    <name evidence="1" type="ORF">OXPF_38620</name>
</gene>
<dbReference type="Proteomes" id="UP000050326">
    <property type="component" value="Unassembled WGS sequence"/>
</dbReference>
<sequence>MKKVRILIATGIIAAFVVPFSVFAAISDLTAANP</sequence>
<dbReference type="EMBL" id="LKET01000067">
    <property type="protein sequence ID" value="KPU42562.1"/>
    <property type="molecule type" value="Genomic_DNA"/>
</dbReference>
<evidence type="ECO:0000313" key="2">
    <source>
        <dbReference type="Proteomes" id="UP000050326"/>
    </source>
</evidence>
<comment type="caution">
    <text evidence="1">The sequence shown here is derived from an EMBL/GenBank/DDBJ whole genome shotgun (WGS) entry which is preliminary data.</text>
</comment>
<organism evidence="1 2">
    <name type="scientific">Oxobacter pfennigii</name>
    <dbReference type="NCBI Taxonomy" id="36849"/>
    <lineage>
        <taxon>Bacteria</taxon>
        <taxon>Bacillati</taxon>
        <taxon>Bacillota</taxon>
        <taxon>Clostridia</taxon>
        <taxon>Eubacteriales</taxon>
        <taxon>Clostridiaceae</taxon>
        <taxon>Oxobacter</taxon>
    </lineage>
</organism>
<protein>
    <submittedName>
        <fullName evidence="1">Uncharacterized protein</fullName>
    </submittedName>
</protein>
<proteinExistence type="predicted"/>
<evidence type="ECO:0000313" key="1">
    <source>
        <dbReference type="EMBL" id="KPU42562.1"/>
    </source>
</evidence>
<name>A0A0P8W1Z3_9CLOT</name>
<dbReference type="AlphaFoldDB" id="A0A0P8W1Z3"/>